<dbReference type="EMBL" id="KI912120">
    <property type="protein sequence ID" value="ETS74075.1"/>
    <property type="molecule type" value="Genomic_DNA"/>
</dbReference>
<dbReference type="RefSeq" id="XP_007840713.1">
    <property type="nucleotide sequence ID" value="XM_007842522.1"/>
</dbReference>
<dbReference type="eggNOG" id="KOG1515">
    <property type="taxonomic scope" value="Eukaryota"/>
</dbReference>
<dbReference type="InterPro" id="IPR029058">
    <property type="entry name" value="AB_hydrolase_fold"/>
</dbReference>
<protein>
    <recommendedName>
        <fullName evidence="4">Alpha/beta hydrolase fold-3 domain-containing protein</fullName>
    </recommendedName>
</protein>
<keyword evidence="2" id="KW-0378">Hydrolase</keyword>
<dbReference type="InParanoid" id="W3WJG7"/>
<dbReference type="PANTHER" id="PTHR48081">
    <property type="entry name" value="AB HYDROLASE SUPERFAMILY PROTEIN C4A8.06C"/>
    <property type="match status" value="1"/>
</dbReference>
<dbReference type="GeneID" id="19278954"/>
<evidence type="ECO:0000313" key="5">
    <source>
        <dbReference type="EMBL" id="ETS74075.1"/>
    </source>
</evidence>
<dbReference type="InterPro" id="IPR033140">
    <property type="entry name" value="Lipase_GDXG_put_SER_AS"/>
</dbReference>
<evidence type="ECO:0000256" key="3">
    <source>
        <dbReference type="PROSITE-ProRule" id="PRU10038"/>
    </source>
</evidence>
<dbReference type="GO" id="GO:0016787">
    <property type="term" value="F:hydrolase activity"/>
    <property type="evidence" value="ECO:0007669"/>
    <property type="project" value="UniProtKB-KW"/>
</dbReference>
<dbReference type="FunCoup" id="W3WJG7">
    <property type="interactions" value="16"/>
</dbReference>
<dbReference type="SUPFAM" id="SSF53474">
    <property type="entry name" value="alpha/beta-Hydrolases"/>
    <property type="match status" value="1"/>
</dbReference>
<gene>
    <name evidence="5" type="ORF">PFICI_13941</name>
</gene>
<dbReference type="AlphaFoldDB" id="W3WJG7"/>
<proteinExistence type="inferred from homology"/>
<dbReference type="PROSITE" id="PS01174">
    <property type="entry name" value="LIPASE_GDXG_SER"/>
    <property type="match status" value="1"/>
</dbReference>
<evidence type="ECO:0000259" key="4">
    <source>
        <dbReference type="Pfam" id="PF07859"/>
    </source>
</evidence>
<dbReference type="InterPro" id="IPR013094">
    <property type="entry name" value="AB_hydrolase_3"/>
</dbReference>
<sequence>MISRVGITDSLTLEKRKEGDRFQVVEPAATSVYQGLPVSKTIQPAVIGGTWFPKAPDAAIASKTVFLYFHGGAFIQGDGRDAQCATIAKMLLTKGRADSVFSVQYRLSGYGGLNPYPAALQDALSSYLFLLNVVHVPAKQIVVAGDSAGGNLVTALLRYLAEHGAATGIPEPKCAVLISPWVAPFDYEMAGNPHLGTDFVPSSYGAWGAHSYGGGRPGAAADPYITPLGNPFATSVPIFSSAGSAEIFYERIVRWVDEMGAIDGNKVQIYHEKDAVHDTFFSAEMLGFENSAWEVAAQIGEFVGRY</sequence>
<keyword evidence="6" id="KW-1185">Reference proteome</keyword>
<evidence type="ECO:0000256" key="1">
    <source>
        <dbReference type="ARBA" id="ARBA00010515"/>
    </source>
</evidence>
<dbReference type="OrthoDB" id="2152029at2759"/>
<dbReference type="KEGG" id="pfy:PFICI_13941"/>
<dbReference type="PANTHER" id="PTHR48081:SF17">
    <property type="entry name" value="ALPHA_BETA HYDROLASE FOLD-3 DOMAIN-CONTAINING PROTEIN"/>
    <property type="match status" value="1"/>
</dbReference>
<accession>W3WJG7</accession>
<dbReference type="InterPro" id="IPR050300">
    <property type="entry name" value="GDXG_lipolytic_enzyme"/>
</dbReference>
<feature type="domain" description="Alpha/beta hydrolase fold-3" evidence="4">
    <location>
        <begin position="67"/>
        <end position="279"/>
    </location>
</feature>
<dbReference type="OMA" id="SLWVQYR"/>
<reference evidence="6" key="1">
    <citation type="journal article" date="2015" name="BMC Genomics">
        <title>Genomic and transcriptomic analysis of the endophytic fungus Pestalotiopsis fici reveals its lifestyle and high potential for synthesis of natural products.</title>
        <authorList>
            <person name="Wang X."/>
            <person name="Zhang X."/>
            <person name="Liu L."/>
            <person name="Xiang M."/>
            <person name="Wang W."/>
            <person name="Sun X."/>
            <person name="Che Y."/>
            <person name="Guo L."/>
            <person name="Liu G."/>
            <person name="Guo L."/>
            <person name="Wang C."/>
            <person name="Yin W.B."/>
            <person name="Stadler M."/>
            <person name="Zhang X."/>
            <person name="Liu X."/>
        </authorList>
    </citation>
    <scope>NUCLEOTIDE SEQUENCE [LARGE SCALE GENOMIC DNA]</scope>
    <source>
        <strain evidence="6">W106-1 / CGMCC3.15140</strain>
    </source>
</reference>
<organism evidence="5 6">
    <name type="scientific">Pestalotiopsis fici (strain W106-1 / CGMCC3.15140)</name>
    <dbReference type="NCBI Taxonomy" id="1229662"/>
    <lineage>
        <taxon>Eukaryota</taxon>
        <taxon>Fungi</taxon>
        <taxon>Dikarya</taxon>
        <taxon>Ascomycota</taxon>
        <taxon>Pezizomycotina</taxon>
        <taxon>Sordariomycetes</taxon>
        <taxon>Xylariomycetidae</taxon>
        <taxon>Amphisphaeriales</taxon>
        <taxon>Sporocadaceae</taxon>
        <taxon>Pestalotiopsis</taxon>
    </lineage>
</organism>
<feature type="active site" evidence="3">
    <location>
        <position position="147"/>
    </location>
</feature>
<dbReference type="HOGENOM" id="CLU_019364_0_0_1"/>
<comment type="similarity">
    <text evidence="1">Belongs to the 'GDXG' lipolytic enzyme family.</text>
</comment>
<dbReference type="Proteomes" id="UP000030651">
    <property type="component" value="Unassembled WGS sequence"/>
</dbReference>
<dbReference type="Pfam" id="PF07859">
    <property type="entry name" value="Abhydrolase_3"/>
    <property type="match status" value="1"/>
</dbReference>
<evidence type="ECO:0000256" key="2">
    <source>
        <dbReference type="ARBA" id="ARBA00022801"/>
    </source>
</evidence>
<dbReference type="Gene3D" id="3.40.50.1820">
    <property type="entry name" value="alpha/beta hydrolase"/>
    <property type="match status" value="1"/>
</dbReference>
<evidence type="ECO:0000313" key="6">
    <source>
        <dbReference type="Proteomes" id="UP000030651"/>
    </source>
</evidence>
<name>W3WJG7_PESFW</name>